<accession>A0A9Q0BFD6</accession>
<reference evidence="1" key="1">
    <citation type="journal article" date="2021" name="J Fungi (Basel)">
        <title>Genomic and Metabolomic Analyses of the Marine Fungus Emericellopsis cladophorae: Insights into Saltwater Adaptability Mechanisms and Its Biosynthetic Potential.</title>
        <authorList>
            <person name="Goncalves M.F.M."/>
            <person name="Hilario S."/>
            <person name="Van de Peer Y."/>
            <person name="Esteves A.C."/>
            <person name="Alves A."/>
        </authorList>
    </citation>
    <scope>NUCLEOTIDE SEQUENCE</scope>
    <source>
        <strain evidence="1">MUM 19.33</strain>
    </source>
</reference>
<proteinExistence type="predicted"/>
<gene>
    <name evidence="1" type="ORF">J7T54_000924</name>
</gene>
<dbReference type="AlphaFoldDB" id="A0A9Q0BFD6"/>
<dbReference type="EMBL" id="JAGIXG020000011">
    <property type="protein sequence ID" value="KAI6782781.1"/>
    <property type="molecule type" value="Genomic_DNA"/>
</dbReference>
<dbReference type="GeneID" id="75827443"/>
<reference evidence="1" key="2">
    <citation type="submission" date="2022-07" db="EMBL/GenBank/DDBJ databases">
        <authorList>
            <person name="Goncalves M.F.M."/>
            <person name="Hilario S."/>
            <person name="Van De Peer Y."/>
            <person name="Esteves A.C."/>
            <person name="Alves A."/>
        </authorList>
    </citation>
    <scope>NUCLEOTIDE SEQUENCE</scope>
    <source>
        <strain evidence="1">MUM 19.33</strain>
    </source>
</reference>
<name>A0A9Q0BFD6_9HYPO</name>
<evidence type="ECO:0000313" key="1">
    <source>
        <dbReference type="EMBL" id="KAI6782781.1"/>
    </source>
</evidence>
<sequence>MPWEIPKLPDLTPEHLHPVTIYGKSGGAQSYRSQLSVLPEHGIAVVMLTAGSMRALVPAVDTAARDQAKHEYARNFSKSACQVTDTTPQAEASEDVQIKIEQDCDSLVLSSVPPINGGNRTTELVSALEEIWNLTIGMYTGQAVELPIRLFPTGEAGETIFIAKRENTSKGRSVASLASSQHSG</sequence>
<protein>
    <submittedName>
        <fullName evidence="1">Beta-lactamase-like protein</fullName>
    </submittedName>
</protein>
<comment type="caution">
    <text evidence="1">The sequence shown here is derived from an EMBL/GenBank/DDBJ whole genome shotgun (WGS) entry which is preliminary data.</text>
</comment>
<organism evidence="1 2">
    <name type="scientific">Emericellopsis cladophorae</name>
    <dbReference type="NCBI Taxonomy" id="2686198"/>
    <lineage>
        <taxon>Eukaryota</taxon>
        <taxon>Fungi</taxon>
        <taxon>Dikarya</taxon>
        <taxon>Ascomycota</taxon>
        <taxon>Pezizomycotina</taxon>
        <taxon>Sordariomycetes</taxon>
        <taxon>Hypocreomycetidae</taxon>
        <taxon>Hypocreales</taxon>
        <taxon>Bionectriaceae</taxon>
        <taxon>Emericellopsis</taxon>
    </lineage>
</organism>
<dbReference type="OrthoDB" id="10250282at2759"/>
<dbReference type="Proteomes" id="UP001055219">
    <property type="component" value="Unassembled WGS sequence"/>
</dbReference>
<evidence type="ECO:0000313" key="2">
    <source>
        <dbReference type="Proteomes" id="UP001055219"/>
    </source>
</evidence>
<dbReference type="RefSeq" id="XP_051363637.1">
    <property type="nucleotide sequence ID" value="XM_051504964.1"/>
</dbReference>
<keyword evidence="2" id="KW-1185">Reference proteome</keyword>